<sequence length="38" mass="4506">MKKRKEVIPVKEKINNGIVKEEKKRKHGWEGYNSSHPC</sequence>
<organism evidence="1 2">
    <name type="scientific">Parageobacillus toebii NBRC 107807</name>
    <dbReference type="NCBI Taxonomy" id="1223503"/>
    <lineage>
        <taxon>Bacteria</taxon>
        <taxon>Bacillati</taxon>
        <taxon>Bacillota</taxon>
        <taxon>Bacilli</taxon>
        <taxon>Bacillales</taxon>
        <taxon>Anoxybacillaceae</taxon>
        <taxon>Parageobacillus</taxon>
    </lineage>
</organism>
<gene>
    <name evidence="1" type="ORF">HNR78_001169</name>
</gene>
<dbReference type="Proteomes" id="UP000613002">
    <property type="component" value="Unassembled WGS sequence"/>
</dbReference>
<dbReference type="EMBL" id="JACICZ010000003">
    <property type="protein sequence ID" value="MBB3868288.1"/>
    <property type="molecule type" value="Genomic_DNA"/>
</dbReference>
<protein>
    <submittedName>
        <fullName evidence="1">Uncharacterized protein</fullName>
    </submittedName>
</protein>
<dbReference type="AlphaFoldDB" id="A0AA89T447"/>
<keyword evidence="2" id="KW-1185">Reference proteome</keyword>
<proteinExistence type="predicted"/>
<evidence type="ECO:0000313" key="1">
    <source>
        <dbReference type="EMBL" id="MBB3868288.1"/>
    </source>
</evidence>
<comment type="caution">
    <text evidence="1">The sequence shown here is derived from an EMBL/GenBank/DDBJ whole genome shotgun (WGS) entry which is preliminary data.</text>
</comment>
<evidence type="ECO:0000313" key="2">
    <source>
        <dbReference type="Proteomes" id="UP000613002"/>
    </source>
</evidence>
<name>A0AA89T447_9BACL</name>
<reference evidence="1 2" key="1">
    <citation type="submission" date="2020-08" db="EMBL/GenBank/DDBJ databases">
        <title>Genomic Encyclopedia of Type Strains, Phase IV (KMG-IV): sequencing the most valuable type-strain genomes for metagenomic binning, comparative biology and taxonomic classification.</title>
        <authorList>
            <person name="Goeker M."/>
        </authorList>
    </citation>
    <scope>NUCLEOTIDE SEQUENCE [LARGE SCALE GENOMIC DNA]</scope>
    <source>
        <strain evidence="1 2">DSM 14590</strain>
    </source>
</reference>
<accession>A0AA89T447</accession>